<dbReference type="CDD" id="cd00303">
    <property type="entry name" value="retropepsin_like"/>
    <property type="match status" value="1"/>
</dbReference>
<feature type="domain" description="Reverse transcriptase" evidence="4">
    <location>
        <begin position="463"/>
        <end position="642"/>
    </location>
</feature>
<comment type="similarity">
    <text evidence="1">Belongs to the beta type-B retroviral polymerase family. HERV class-II K(HML-2) pol subfamily.</text>
</comment>
<accession>A0A4W5RIW1</accession>
<organism evidence="5 6">
    <name type="scientific">Hucho hucho</name>
    <name type="common">huchen</name>
    <dbReference type="NCBI Taxonomy" id="62062"/>
    <lineage>
        <taxon>Eukaryota</taxon>
        <taxon>Metazoa</taxon>
        <taxon>Chordata</taxon>
        <taxon>Craniata</taxon>
        <taxon>Vertebrata</taxon>
        <taxon>Euteleostomi</taxon>
        <taxon>Actinopterygii</taxon>
        <taxon>Neopterygii</taxon>
        <taxon>Teleostei</taxon>
        <taxon>Protacanthopterygii</taxon>
        <taxon>Salmoniformes</taxon>
        <taxon>Salmonidae</taxon>
        <taxon>Salmoninae</taxon>
        <taxon>Hucho</taxon>
    </lineage>
</organism>
<protein>
    <recommendedName>
        <fullName evidence="2">ribonuclease H</fullName>
        <ecNumber evidence="2">3.1.26.4</ecNumber>
    </recommendedName>
</protein>
<evidence type="ECO:0000313" key="5">
    <source>
        <dbReference type="Ensembl" id="ENSHHUP00000085888.1"/>
    </source>
</evidence>
<keyword evidence="6" id="KW-1185">Reference proteome</keyword>
<evidence type="ECO:0000256" key="1">
    <source>
        <dbReference type="ARBA" id="ARBA00010879"/>
    </source>
</evidence>
<dbReference type="InterPro" id="IPR021109">
    <property type="entry name" value="Peptidase_aspartic_dom_sf"/>
</dbReference>
<dbReference type="AlphaFoldDB" id="A0A4W5RIW1"/>
<evidence type="ECO:0000259" key="4">
    <source>
        <dbReference type="PROSITE" id="PS50878"/>
    </source>
</evidence>
<dbReference type="GeneTree" id="ENSGT00940000168677"/>
<dbReference type="Proteomes" id="UP000314982">
    <property type="component" value="Unassembled WGS sequence"/>
</dbReference>
<dbReference type="PANTHER" id="PTHR15503">
    <property type="entry name" value="LDOC1 RELATED"/>
    <property type="match status" value="1"/>
</dbReference>
<dbReference type="EC" id="3.1.26.4" evidence="2"/>
<dbReference type="Pfam" id="PF00078">
    <property type="entry name" value="RVT_1"/>
    <property type="match status" value="1"/>
</dbReference>
<dbReference type="InterPro" id="IPR032567">
    <property type="entry name" value="RTL1-rel"/>
</dbReference>
<dbReference type="Gene3D" id="3.30.70.270">
    <property type="match status" value="1"/>
</dbReference>
<reference evidence="5" key="2">
    <citation type="submission" date="2025-08" db="UniProtKB">
        <authorList>
            <consortium name="Ensembl"/>
        </authorList>
    </citation>
    <scope>IDENTIFICATION</scope>
</reference>
<feature type="region of interest" description="Disordered" evidence="3">
    <location>
        <begin position="29"/>
        <end position="66"/>
    </location>
</feature>
<evidence type="ECO:0000256" key="3">
    <source>
        <dbReference type="SAM" id="MobiDB-lite"/>
    </source>
</evidence>
<dbReference type="Gene3D" id="2.40.70.10">
    <property type="entry name" value="Acid Proteases"/>
    <property type="match status" value="1"/>
</dbReference>
<dbReference type="STRING" id="62062.ENSHHUP00000085888"/>
<name>A0A4W5RIW1_9TELE</name>
<reference evidence="5" key="3">
    <citation type="submission" date="2025-09" db="UniProtKB">
        <authorList>
            <consortium name="Ensembl"/>
        </authorList>
    </citation>
    <scope>IDENTIFICATION</scope>
</reference>
<feature type="compositionally biased region" description="Basic residues" evidence="3">
    <location>
        <begin position="34"/>
        <end position="44"/>
    </location>
</feature>
<dbReference type="PROSITE" id="PS50878">
    <property type="entry name" value="RT_POL"/>
    <property type="match status" value="1"/>
</dbReference>
<evidence type="ECO:0000256" key="2">
    <source>
        <dbReference type="ARBA" id="ARBA00012180"/>
    </source>
</evidence>
<dbReference type="Gene3D" id="3.10.10.10">
    <property type="entry name" value="HIV Type 1 Reverse Transcriptase, subunit A, domain 1"/>
    <property type="match status" value="1"/>
</dbReference>
<dbReference type="InterPro" id="IPR000477">
    <property type="entry name" value="RT_dom"/>
</dbReference>
<sequence length="647" mass="72233">MKRRCSLGTPVPDSVDDIVLNERVWSRRDERKEKRERKERKRRERREERRHAYQNQPQAPSGHESVSALVSCLSGKALEWANTVWGGRRSGVGPLRERLFHLRQGTRSAQDFALDFQTLAAGMGWNDRALINHYRCSLREDVRRKLACRGTTLTFDQMVDLSIRLDNLLATRGHPDWGLSIPSPSTTDPTPMELRGAALRATGGGTGPLTICGRRGHTAGRCWGGPSGSRGSRQGTLVSPQVSQHQAHPEPPVAHMFLYINFPEFCPHSQHKTLVDSGAAGNFIDRSFAHILGIPIVPVDMPFPVHALDSRPLGSGLIREVTAPMGMVTQEGHKERISLFLIDSPAFPVVLGLPWLACHDPTISWQQRALTGWSRECSGKCLGVSVCATTVESPDQVSTVRIPSEYADFALAFCKKKATQLPPYRRGDCAINLLVDTELPRSHVYPLSQEDTAAMEIYVSESLGQGYIRPSTSPASSSFFFVKKKDGGLRPCIDYRGINQITVRYSYPLPLIASAIESMHGVRFFTKLDLRTAYNLVRIREGDEWKTAFSTTSGHYEYLVMPYGLMNAPSVFQAFVDKIFRDLHGQGVVVHIDDILIYSATRAEHVSLVRRVLGRLLEHDLYVKAEKCLIFQQSVSFLGYRISTPGV</sequence>
<dbReference type="Ensembl" id="ENSHHUT00000088569.1">
    <property type="protein sequence ID" value="ENSHHUP00000085888.1"/>
    <property type="gene ID" value="ENSHHUG00000049724.1"/>
</dbReference>
<dbReference type="PANTHER" id="PTHR15503:SF22">
    <property type="entry name" value="TRANSPOSON TY3-I GAG POLYPROTEIN"/>
    <property type="match status" value="1"/>
</dbReference>
<dbReference type="CDD" id="cd01647">
    <property type="entry name" value="RT_LTR"/>
    <property type="match status" value="1"/>
</dbReference>
<dbReference type="SUPFAM" id="SSF56672">
    <property type="entry name" value="DNA/RNA polymerases"/>
    <property type="match status" value="1"/>
</dbReference>
<reference evidence="6" key="1">
    <citation type="submission" date="2018-06" db="EMBL/GenBank/DDBJ databases">
        <title>Genome assembly of Danube salmon.</title>
        <authorList>
            <person name="Macqueen D.J."/>
            <person name="Gundappa M.K."/>
        </authorList>
    </citation>
    <scope>NUCLEOTIDE SEQUENCE [LARGE SCALE GENOMIC DNA]</scope>
</reference>
<dbReference type="Pfam" id="PF08284">
    <property type="entry name" value="RVP_2"/>
    <property type="match status" value="1"/>
</dbReference>
<proteinExistence type="inferred from homology"/>
<dbReference type="InterPro" id="IPR043128">
    <property type="entry name" value="Rev_trsase/Diguanyl_cyclase"/>
</dbReference>
<evidence type="ECO:0000313" key="6">
    <source>
        <dbReference type="Proteomes" id="UP000314982"/>
    </source>
</evidence>
<dbReference type="InterPro" id="IPR043502">
    <property type="entry name" value="DNA/RNA_pol_sf"/>
</dbReference>
<dbReference type="GO" id="GO:0004523">
    <property type="term" value="F:RNA-DNA hybrid ribonuclease activity"/>
    <property type="evidence" value="ECO:0007669"/>
    <property type="project" value="UniProtKB-EC"/>
</dbReference>